<evidence type="ECO:0000256" key="2">
    <source>
        <dbReference type="SAM" id="MobiDB-lite"/>
    </source>
</evidence>
<dbReference type="GO" id="GO:0010181">
    <property type="term" value="F:FMN binding"/>
    <property type="evidence" value="ECO:0007669"/>
    <property type="project" value="InterPro"/>
</dbReference>
<keyword evidence="1" id="KW-0560">Oxidoreductase</keyword>
<reference evidence="5" key="1">
    <citation type="submission" date="2017-08" db="EMBL/GenBank/DDBJ databases">
        <authorList>
            <person name="Varghese N."/>
            <person name="Submissions S."/>
        </authorList>
    </citation>
    <scope>NUCLEOTIDE SEQUENCE [LARGE SCALE GENOMIC DNA]</scope>
    <source>
        <strain evidence="5">JA276</strain>
    </source>
</reference>
<gene>
    <name evidence="4" type="ORF">SAMN05877831_105103</name>
</gene>
<dbReference type="Pfam" id="PF01613">
    <property type="entry name" value="Flavin_Reduct"/>
    <property type="match status" value="1"/>
</dbReference>
<accession>A0A285SFL3</accession>
<keyword evidence="5" id="KW-1185">Reference proteome</keyword>
<dbReference type="PANTHER" id="PTHR30466:SF1">
    <property type="entry name" value="FMN REDUCTASE (NADH) RUTF"/>
    <property type="match status" value="1"/>
</dbReference>
<dbReference type="InterPro" id="IPR012349">
    <property type="entry name" value="Split_barrel_FMN-bd"/>
</dbReference>
<feature type="compositionally biased region" description="Low complexity" evidence="2">
    <location>
        <begin position="10"/>
        <end position="19"/>
    </location>
</feature>
<evidence type="ECO:0000259" key="3">
    <source>
        <dbReference type="SMART" id="SM00903"/>
    </source>
</evidence>
<feature type="region of interest" description="Disordered" evidence="2">
    <location>
        <begin position="1"/>
        <end position="28"/>
    </location>
</feature>
<dbReference type="SMART" id="SM00903">
    <property type="entry name" value="Flavin_Reduct"/>
    <property type="match status" value="1"/>
</dbReference>
<dbReference type="SUPFAM" id="SSF50475">
    <property type="entry name" value="FMN-binding split barrel"/>
    <property type="match status" value="1"/>
</dbReference>
<dbReference type="Gene3D" id="2.30.110.10">
    <property type="entry name" value="Electron Transport, Fmn-binding Protein, Chain A"/>
    <property type="match status" value="1"/>
</dbReference>
<dbReference type="EMBL" id="OBMT01000005">
    <property type="protein sequence ID" value="SOC06722.1"/>
    <property type="molecule type" value="Genomic_DNA"/>
</dbReference>
<dbReference type="RefSeq" id="WP_097069870.1">
    <property type="nucleotide sequence ID" value="NZ_OBMT01000005.1"/>
</dbReference>
<dbReference type="Proteomes" id="UP000219111">
    <property type="component" value="Unassembled WGS sequence"/>
</dbReference>
<dbReference type="GO" id="GO:0042602">
    <property type="term" value="F:riboflavin reductase (NADPH) activity"/>
    <property type="evidence" value="ECO:0007669"/>
    <property type="project" value="TreeGrafter"/>
</dbReference>
<evidence type="ECO:0000256" key="1">
    <source>
        <dbReference type="ARBA" id="ARBA00023002"/>
    </source>
</evidence>
<dbReference type="PANTHER" id="PTHR30466">
    <property type="entry name" value="FLAVIN REDUCTASE"/>
    <property type="match status" value="1"/>
</dbReference>
<dbReference type="OrthoDB" id="9792858at2"/>
<name>A0A285SFL3_9RHOB</name>
<proteinExistence type="predicted"/>
<sequence>MSESDKIEAAVEQAEAAAEGHQPDPAAPRLLRDALGRFATGVTVITAREQGSGDPIGITVNSFASVSLDPALVLWSAARSSMRHRHFAAAPAFAIHVLGAGQTDLAKRFSTSSGPGFEGLEARLNAQAVPLLEGCLARFECETEATHEGGDHTIIIGRVARFTLAHQGAPLCFFAGRFGGFTPSA</sequence>
<dbReference type="InterPro" id="IPR050268">
    <property type="entry name" value="NADH-dep_flavin_reductase"/>
</dbReference>
<protein>
    <submittedName>
        <fullName evidence="4">Flavin reductase (DIM6/NTAB) family NADH-FMN oxidoreductase RutF</fullName>
    </submittedName>
</protein>
<dbReference type="InterPro" id="IPR002563">
    <property type="entry name" value="Flavin_Rdtase-like_dom"/>
</dbReference>
<dbReference type="AlphaFoldDB" id="A0A285SFL3"/>
<evidence type="ECO:0000313" key="4">
    <source>
        <dbReference type="EMBL" id="SOC06722.1"/>
    </source>
</evidence>
<evidence type="ECO:0000313" key="5">
    <source>
        <dbReference type="Proteomes" id="UP000219111"/>
    </source>
</evidence>
<organism evidence="4 5">
    <name type="scientific">Rhodobacter maris</name>
    <dbReference type="NCBI Taxonomy" id="446682"/>
    <lineage>
        <taxon>Bacteria</taxon>
        <taxon>Pseudomonadati</taxon>
        <taxon>Pseudomonadota</taxon>
        <taxon>Alphaproteobacteria</taxon>
        <taxon>Rhodobacterales</taxon>
        <taxon>Rhodobacter group</taxon>
        <taxon>Rhodobacter</taxon>
    </lineage>
</organism>
<feature type="domain" description="Flavin reductase like" evidence="3">
    <location>
        <begin position="35"/>
        <end position="180"/>
    </location>
</feature>